<dbReference type="InterPro" id="IPR023058">
    <property type="entry name" value="PPIase_PpiC_CS"/>
</dbReference>
<accession>A0A011NL24</accession>
<evidence type="ECO:0000256" key="10">
    <source>
        <dbReference type="ARBA" id="ARBA00040743"/>
    </source>
</evidence>
<organism evidence="15 16">
    <name type="scientific">Candidatus Accumulibacter adjunctus</name>
    <dbReference type="NCBI Taxonomy" id="1454001"/>
    <lineage>
        <taxon>Bacteria</taxon>
        <taxon>Pseudomonadati</taxon>
        <taxon>Pseudomonadota</taxon>
        <taxon>Betaproteobacteria</taxon>
        <taxon>Candidatus Accumulibacter</taxon>
    </lineage>
</organism>
<sequence>MFFDTVRNNKRVVQVFLALIALPFAFWGVDSYVRGGGAGADLASVGDSKITQQQFDQAWRVQQDRMRQVLGDSFRPESMNTPAARLAVLNSLVDQRLLLLEAAKGKLGASDEALREMIGSIPALQENGRFSMARYQSALAAQGLSQAQFEAQIRQDLTLQELVSAIGDTGVAARSETERILAIRSEERQVAEFRIAPGQFAGQVRIDEEALRKFYDENGKRFEIAEQARVEYVVLSLAARINQTAVKDADLQDWYESHRDRYQQGEERRVSHILFLAQGGESEQGKARARAEELLEEVRKSPARFADLARKHSQDPGSAAKGGDLGVVARGTMVKPFEEAVFSLRENEVSGVVQSEFGYHIIIVTGIKAAKQRTFAEVRPEIEAELKQQAAQRRFAEDAEAFSNIVYEQPDSLQPAAERFNLKLQTSDWLPRNPAPAAVASLGHLANAKILAAIFSDDSVRNKRNTEAIEVAPNTLLAARVVEHRPASVRPFAEVKADIQAALILQGEAALARSAGEARLAELRQGATDSVAWTPPRKLSRQDARQLPPAAAKAIFSADVHKLPVFVGAAAGDGGYVLYKIVSVTQPDRVDEARRQALQREYAQILGQEDFAAYLAGLRQRYRIDINRAALERKER</sequence>
<keyword evidence="4 13" id="KW-0812">Transmembrane</keyword>
<evidence type="ECO:0000256" key="9">
    <source>
        <dbReference type="ARBA" id="ARBA00038408"/>
    </source>
</evidence>
<evidence type="ECO:0000256" key="8">
    <source>
        <dbReference type="ARBA" id="ARBA00023235"/>
    </source>
</evidence>
<keyword evidence="6 13" id="KW-0472">Membrane</keyword>
<dbReference type="Pfam" id="PF13616">
    <property type="entry name" value="Rotamase_3"/>
    <property type="match status" value="1"/>
</dbReference>
<dbReference type="SUPFAM" id="SSF54534">
    <property type="entry name" value="FKBP-like"/>
    <property type="match status" value="1"/>
</dbReference>
<dbReference type="Gene3D" id="3.10.50.40">
    <property type="match status" value="1"/>
</dbReference>
<evidence type="ECO:0000256" key="7">
    <source>
        <dbReference type="ARBA" id="ARBA00023186"/>
    </source>
</evidence>
<dbReference type="InterPro" id="IPR046357">
    <property type="entry name" value="PPIase_dom_sf"/>
</dbReference>
<evidence type="ECO:0000256" key="1">
    <source>
        <dbReference type="ARBA" id="ARBA00004382"/>
    </source>
</evidence>
<keyword evidence="7" id="KW-0143">Chaperone</keyword>
<keyword evidence="5 13" id="KW-1133">Transmembrane helix</keyword>
<evidence type="ECO:0000313" key="16">
    <source>
        <dbReference type="Proteomes" id="UP000020218"/>
    </source>
</evidence>
<dbReference type="GO" id="GO:0005886">
    <property type="term" value="C:plasma membrane"/>
    <property type="evidence" value="ECO:0007669"/>
    <property type="project" value="UniProtKB-SubCell"/>
</dbReference>
<dbReference type="STRING" id="1454001.AW08_03479"/>
<evidence type="ECO:0000256" key="6">
    <source>
        <dbReference type="ARBA" id="ARBA00023136"/>
    </source>
</evidence>
<evidence type="ECO:0000256" key="12">
    <source>
        <dbReference type="PROSITE-ProRule" id="PRU00278"/>
    </source>
</evidence>
<dbReference type="SUPFAM" id="SSF109998">
    <property type="entry name" value="Triger factor/SurA peptide-binding domain-like"/>
    <property type="match status" value="1"/>
</dbReference>
<dbReference type="PATRIC" id="fig|1454001.3.peg.3514"/>
<dbReference type="PROSITE" id="PS50198">
    <property type="entry name" value="PPIC_PPIASE_2"/>
    <property type="match status" value="1"/>
</dbReference>
<dbReference type="PANTHER" id="PTHR47529:SF1">
    <property type="entry name" value="PERIPLASMIC CHAPERONE PPID"/>
    <property type="match status" value="1"/>
</dbReference>
<keyword evidence="16" id="KW-1185">Reference proteome</keyword>
<keyword evidence="12" id="KW-0697">Rotamase</keyword>
<keyword evidence="2" id="KW-1003">Cell membrane</keyword>
<keyword evidence="8 12" id="KW-0413">Isomerase</keyword>
<comment type="subcellular location">
    <subcellularLocation>
        <location evidence="1">Cell inner membrane</location>
        <topology evidence="1">Single-pass type II membrane protein</topology>
        <orientation evidence="1">Periplasmic side</orientation>
    </subcellularLocation>
</comment>
<dbReference type="InterPro" id="IPR027304">
    <property type="entry name" value="Trigger_fact/SurA_dom_sf"/>
</dbReference>
<evidence type="ECO:0000313" key="15">
    <source>
        <dbReference type="EMBL" id="EXI65115.1"/>
    </source>
</evidence>
<dbReference type="PROSITE" id="PS01096">
    <property type="entry name" value="PPIC_PPIASE_1"/>
    <property type="match status" value="1"/>
</dbReference>
<dbReference type="Pfam" id="PF13624">
    <property type="entry name" value="SurA_N_3"/>
    <property type="match status" value="1"/>
</dbReference>
<dbReference type="InterPro" id="IPR000297">
    <property type="entry name" value="PPIase_PpiC"/>
</dbReference>
<comment type="similarity">
    <text evidence="9">Belongs to the PpiD chaperone family.</text>
</comment>
<evidence type="ECO:0000256" key="11">
    <source>
        <dbReference type="ARBA" id="ARBA00042775"/>
    </source>
</evidence>
<dbReference type="PANTHER" id="PTHR47529">
    <property type="entry name" value="PEPTIDYL-PROLYL CIS-TRANS ISOMERASE D"/>
    <property type="match status" value="1"/>
</dbReference>
<name>A0A011NL24_9PROT</name>
<evidence type="ECO:0000256" key="5">
    <source>
        <dbReference type="ARBA" id="ARBA00022989"/>
    </source>
</evidence>
<proteinExistence type="inferred from homology"/>
<evidence type="ECO:0000259" key="14">
    <source>
        <dbReference type="PROSITE" id="PS50198"/>
    </source>
</evidence>
<dbReference type="EMBL" id="JFAX01000028">
    <property type="protein sequence ID" value="EXI65115.1"/>
    <property type="molecule type" value="Genomic_DNA"/>
</dbReference>
<keyword evidence="3" id="KW-0997">Cell inner membrane</keyword>
<dbReference type="Gene3D" id="1.10.4030.10">
    <property type="entry name" value="Porin chaperone SurA, peptide-binding domain"/>
    <property type="match status" value="1"/>
</dbReference>
<protein>
    <recommendedName>
        <fullName evidence="10">Periplasmic chaperone PpiD</fullName>
    </recommendedName>
    <alternativeName>
        <fullName evidence="11">Periplasmic folding chaperone</fullName>
    </alternativeName>
</protein>
<comment type="caution">
    <text evidence="15">The sequence shown here is derived from an EMBL/GenBank/DDBJ whole genome shotgun (WGS) entry which is preliminary data.</text>
</comment>
<dbReference type="AlphaFoldDB" id="A0A011NL24"/>
<dbReference type="GO" id="GO:0003755">
    <property type="term" value="F:peptidyl-prolyl cis-trans isomerase activity"/>
    <property type="evidence" value="ECO:0007669"/>
    <property type="project" value="UniProtKB-KW"/>
</dbReference>
<dbReference type="InterPro" id="IPR052029">
    <property type="entry name" value="PpiD_chaperone"/>
</dbReference>
<evidence type="ECO:0000256" key="2">
    <source>
        <dbReference type="ARBA" id="ARBA00022475"/>
    </source>
</evidence>
<reference evidence="15" key="1">
    <citation type="submission" date="2014-02" db="EMBL/GenBank/DDBJ databases">
        <title>Expanding our view of genomic diversity in Candidatus Accumulibacter clades.</title>
        <authorList>
            <person name="Skennerton C.T."/>
            <person name="Barr J.J."/>
            <person name="Slater F.R."/>
            <person name="Bond P.L."/>
            <person name="Tyson G.W."/>
        </authorList>
    </citation>
    <scope>NUCLEOTIDE SEQUENCE [LARGE SCALE GENOMIC DNA]</scope>
</reference>
<feature type="domain" description="PpiC" evidence="14">
    <location>
        <begin position="265"/>
        <end position="366"/>
    </location>
</feature>
<feature type="transmembrane region" description="Helical" evidence="13">
    <location>
        <begin position="12"/>
        <end position="29"/>
    </location>
</feature>
<evidence type="ECO:0000256" key="3">
    <source>
        <dbReference type="ARBA" id="ARBA00022519"/>
    </source>
</evidence>
<evidence type="ECO:0000256" key="4">
    <source>
        <dbReference type="ARBA" id="ARBA00022692"/>
    </source>
</evidence>
<evidence type="ECO:0000256" key="13">
    <source>
        <dbReference type="SAM" id="Phobius"/>
    </source>
</evidence>
<dbReference type="Proteomes" id="UP000020218">
    <property type="component" value="Unassembled WGS sequence"/>
</dbReference>
<gene>
    <name evidence="15" type="primary">ppiD</name>
    <name evidence="15" type="ORF">AW08_03479</name>
</gene>